<organism evidence="1 2">
    <name type="scientific">Thalassiosira oceanica</name>
    <name type="common">Marine diatom</name>
    <dbReference type="NCBI Taxonomy" id="159749"/>
    <lineage>
        <taxon>Eukaryota</taxon>
        <taxon>Sar</taxon>
        <taxon>Stramenopiles</taxon>
        <taxon>Ochrophyta</taxon>
        <taxon>Bacillariophyta</taxon>
        <taxon>Coscinodiscophyceae</taxon>
        <taxon>Thalassiosirophycidae</taxon>
        <taxon>Thalassiosirales</taxon>
        <taxon>Thalassiosiraceae</taxon>
        <taxon>Thalassiosira</taxon>
    </lineage>
</organism>
<evidence type="ECO:0000313" key="1">
    <source>
        <dbReference type="EMBL" id="EJK59225.1"/>
    </source>
</evidence>
<dbReference type="EMBL" id="AGNL01023344">
    <property type="protein sequence ID" value="EJK59225.1"/>
    <property type="molecule type" value="Genomic_DNA"/>
</dbReference>
<dbReference type="AlphaFoldDB" id="K0S209"/>
<gene>
    <name evidence="1" type="ORF">THAOC_20582</name>
</gene>
<dbReference type="OrthoDB" id="10264456at2759"/>
<dbReference type="Pfam" id="PF13306">
    <property type="entry name" value="LRR_5"/>
    <property type="match status" value="2"/>
</dbReference>
<dbReference type="SUPFAM" id="SSF52058">
    <property type="entry name" value="L domain-like"/>
    <property type="match status" value="1"/>
</dbReference>
<keyword evidence="2" id="KW-1185">Reference proteome</keyword>
<proteinExistence type="predicted"/>
<dbReference type="InterPro" id="IPR053139">
    <property type="entry name" value="Surface_bspA-like"/>
</dbReference>
<evidence type="ECO:0000313" key="2">
    <source>
        <dbReference type="Proteomes" id="UP000266841"/>
    </source>
</evidence>
<sequence length="274" mass="30220">MWDSRLLGKAHFNGCRALQRVTIPSSVTKWGNYAFYRCTNLSSVQFGEGLEIIGEGAFDRCTALRSVTVPSSVTELGIRAFGDCTNLTEVILLCGERLLNRGFFDRGLFSGQGVLNKDNLDEMIGHGNVRDDCPLTTDVFSHYYRLSKGTLQELAIPSTVTKLGDCAFWGCRNLAKVQFEEGTLEFIEGGAFCCCKRQVTVPSSVIMLGEEAFWDCSNLAEVQLNEGLKTIGNNTFYDCKALQQVTLPSSVTKLRNYAFSYCSNLASVHFGKGT</sequence>
<dbReference type="InterPro" id="IPR026906">
    <property type="entry name" value="LRR_5"/>
</dbReference>
<evidence type="ECO:0008006" key="3">
    <source>
        <dbReference type="Google" id="ProtNLM"/>
    </source>
</evidence>
<comment type="caution">
    <text evidence="1">The sequence shown here is derived from an EMBL/GenBank/DDBJ whole genome shotgun (WGS) entry which is preliminary data.</text>
</comment>
<protein>
    <recommendedName>
        <fullName evidence="3">Leucine-rich repeat domain-containing protein</fullName>
    </recommendedName>
</protein>
<dbReference type="PANTHER" id="PTHR45661:SF3">
    <property type="entry name" value="IG-LIKE DOMAIN-CONTAINING PROTEIN"/>
    <property type="match status" value="1"/>
</dbReference>
<accession>K0S209</accession>
<feature type="non-terminal residue" evidence="1">
    <location>
        <position position="274"/>
    </location>
</feature>
<dbReference type="Gene3D" id="3.80.10.10">
    <property type="entry name" value="Ribonuclease Inhibitor"/>
    <property type="match status" value="2"/>
</dbReference>
<dbReference type="InterPro" id="IPR032675">
    <property type="entry name" value="LRR_dom_sf"/>
</dbReference>
<dbReference type="Proteomes" id="UP000266841">
    <property type="component" value="Unassembled WGS sequence"/>
</dbReference>
<name>K0S209_THAOC</name>
<dbReference type="PANTHER" id="PTHR45661">
    <property type="entry name" value="SURFACE ANTIGEN"/>
    <property type="match status" value="1"/>
</dbReference>
<reference evidence="1 2" key="1">
    <citation type="journal article" date="2012" name="Genome Biol.">
        <title>Genome and low-iron response of an oceanic diatom adapted to chronic iron limitation.</title>
        <authorList>
            <person name="Lommer M."/>
            <person name="Specht M."/>
            <person name="Roy A.S."/>
            <person name="Kraemer L."/>
            <person name="Andreson R."/>
            <person name="Gutowska M.A."/>
            <person name="Wolf J."/>
            <person name="Bergner S.V."/>
            <person name="Schilhabel M.B."/>
            <person name="Klostermeier U.C."/>
            <person name="Beiko R.G."/>
            <person name="Rosenstiel P."/>
            <person name="Hippler M."/>
            <person name="Laroche J."/>
        </authorList>
    </citation>
    <scope>NUCLEOTIDE SEQUENCE [LARGE SCALE GENOMIC DNA]</scope>
    <source>
        <strain evidence="1 2">CCMP1005</strain>
    </source>
</reference>